<evidence type="ECO:0000313" key="2">
    <source>
        <dbReference type="EMBL" id="CAH1202498.1"/>
    </source>
</evidence>
<feature type="domain" description="DinB-like" evidence="1">
    <location>
        <begin position="30"/>
        <end position="165"/>
    </location>
</feature>
<dbReference type="InterPro" id="IPR024775">
    <property type="entry name" value="DinB-like"/>
</dbReference>
<evidence type="ECO:0000313" key="3">
    <source>
        <dbReference type="Proteomes" id="UP000838686"/>
    </source>
</evidence>
<dbReference type="SUPFAM" id="SSF109854">
    <property type="entry name" value="DinB/YfiT-like putative metalloenzymes"/>
    <property type="match status" value="1"/>
</dbReference>
<dbReference type="EMBL" id="CAKMMF010000008">
    <property type="protein sequence ID" value="CAH1202498.1"/>
    <property type="molecule type" value="Genomic_DNA"/>
</dbReference>
<reference evidence="2" key="1">
    <citation type="submission" date="2022-01" db="EMBL/GenBank/DDBJ databases">
        <authorList>
            <person name="Criscuolo A."/>
        </authorList>
    </citation>
    <scope>NUCLEOTIDE SEQUENCE</scope>
    <source>
        <strain evidence="2">CIP111893</strain>
    </source>
</reference>
<comment type="caution">
    <text evidence="2">The sequence shown here is derived from an EMBL/GenBank/DDBJ whole genome shotgun (WGS) entry which is preliminary data.</text>
</comment>
<dbReference type="Pfam" id="PF12867">
    <property type="entry name" value="DinB_2"/>
    <property type="match status" value="1"/>
</dbReference>
<sequence length="172" mass="19328">MNTRPDSNEYVPLAEKYISLVPGGSLPDILQEQLEASLQLLGELSEEQAAYRYAEGKWSLKQVMGHIADVERLWNYRILRIARGDVHELHGYDRDIFTQNSPFEGLPFAAVLKDYAAVRQSTITLVGSLTNDALLRLGEFNGHPLSARAAAYVIAGHEIHHLNVIREKYLSL</sequence>
<evidence type="ECO:0000259" key="1">
    <source>
        <dbReference type="Pfam" id="PF12867"/>
    </source>
</evidence>
<dbReference type="InterPro" id="IPR034660">
    <property type="entry name" value="DinB/YfiT-like"/>
</dbReference>
<dbReference type="RefSeq" id="WP_236340647.1">
    <property type="nucleotide sequence ID" value="NZ_CAKMMF010000008.1"/>
</dbReference>
<keyword evidence="3" id="KW-1185">Reference proteome</keyword>
<name>A0ABM9C4T1_9BACL</name>
<protein>
    <recommendedName>
        <fullName evidence="1">DinB-like domain-containing protein</fullName>
    </recommendedName>
</protein>
<dbReference type="Gene3D" id="1.20.120.450">
    <property type="entry name" value="dinb family like domain"/>
    <property type="match status" value="1"/>
</dbReference>
<proteinExistence type="predicted"/>
<organism evidence="2 3">
    <name type="scientific">Paenibacillus plantiphilus</name>
    <dbReference type="NCBI Taxonomy" id="2905650"/>
    <lineage>
        <taxon>Bacteria</taxon>
        <taxon>Bacillati</taxon>
        <taxon>Bacillota</taxon>
        <taxon>Bacilli</taxon>
        <taxon>Bacillales</taxon>
        <taxon>Paenibacillaceae</taxon>
        <taxon>Paenibacillus</taxon>
    </lineage>
</organism>
<dbReference type="Proteomes" id="UP000838686">
    <property type="component" value="Unassembled WGS sequence"/>
</dbReference>
<gene>
    <name evidence="2" type="ORF">PAECIP111893_01811</name>
</gene>
<accession>A0ABM9C4T1</accession>